<dbReference type="Proteomes" id="UP000694660">
    <property type="component" value="Unassembled WGS sequence"/>
</dbReference>
<keyword evidence="5" id="KW-0520">NAD</keyword>
<feature type="binding site" evidence="5">
    <location>
        <position position="98"/>
    </location>
    <ligand>
        <name>substrate</name>
    </ligand>
</feature>
<keyword evidence="2 3" id="KW-0560">Oxidoreductase</keyword>
<dbReference type="SUPFAM" id="SSF51735">
    <property type="entry name" value="NAD(P)-binding Rossmann-fold domains"/>
    <property type="match status" value="1"/>
</dbReference>
<feature type="binding site" evidence="5">
    <location>
        <position position="194"/>
    </location>
    <ligand>
        <name>NAD(+)</name>
        <dbReference type="ChEBI" id="CHEBI:57540"/>
    </ligand>
</feature>
<dbReference type="Pfam" id="PF02812">
    <property type="entry name" value="ELFV_dehydrog_N"/>
    <property type="match status" value="1"/>
</dbReference>
<dbReference type="PRINTS" id="PR00082">
    <property type="entry name" value="GLFDHDRGNASE"/>
</dbReference>
<dbReference type="Gene3D" id="3.40.50.720">
    <property type="entry name" value="NAD(P)-binding Rossmann-like Domain"/>
    <property type="match status" value="1"/>
</dbReference>
<feature type="site" description="Important for catalysis" evidence="6">
    <location>
        <position position="150"/>
    </location>
</feature>
<sequence length="436" mass="47296">MTDLALDQGPQLTGALSRLDEVFSHLDVADDVRARLSQPRLALQVAVPLRMDDGRLQVFTGWRVQFATLRGPAKGGVRFHPAVCQDEVATLSFWMAIKCAIADLPFGGGKGGVRVDPKQLSRGELERLSRNYMRAVEDVVGPARDILAPDVNTNPTIMGWMADEYDTLQREHAPAAITGKPLELGGSPGRLEATGRGALQVLDLWVKRQELDPAKLRVAVQGFGNAGYHFARLAHEAGYRIVAVSDSQGAIHRPEGLDPEAIWRHKHESRERKGLVYCETSASCEADGIEAISNADLLALDVDVLVLAALEDQIDTDNAADVRADLILEIANGPVTCEAEAILEKAGIAVLPDVLANAGGVIVSYYEWIQNRSGDHWDEHTVNQRLADRLTREATAVMDLAQQDGVSLRSAAYRHGVGRIAAAQAQRGTCRDFSAP</sequence>
<dbReference type="Gene3D" id="3.40.50.10860">
    <property type="entry name" value="Leucine Dehydrogenase, chain A, domain 1"/>
    <property type="match status" value="1"/>
</dbReference>
<dbReference type="InterPro" id="IPR006095">
    <property type="entry name" value="Glu/Leu/Phe/Val/Trp_DH"/>
</dbReference>
<dbReference type="RefSeq" id="WP_214359602.1">
    <property type="nucleotide sequence ID" value="NZ_JAEKFT010000001.1"/>
</dbReference>
<feature type="binding site" evidence="5">
    <location>
        <position position="225"/>
    </location>
    <ligand>
        <name>NAD(+)</name>
        <dbReference type="ChEBI" id="CHEBI:57540"/>
    </ligand>
</feature>
<evidence type="ECO:0000256" key="2">
    <source>
        <dbReference type="ARBA" id="ARBA00023002"/>
    </source>
</evidence>
<feature type="active site" description="Proton donor" evidence="4">
    <location>
        <position position="110"/>
    </location>
</feature>
<name>A0A944D7Q6_DENI1</name>
<keyword evidence="10" id="KW-1185">Reference proteome</keyword>
<comment type="caution">
    <text evidence="9">The sequence shown here is derived from an EMBL/GenBank/DDBJ whole genome shotgun (WGS) entry which is preliminary data.</text>
</comment>
<dbReference type="InterPro" id="IPR033922">
    <property type="entry name" value="NAD_bind_Glu_DH"/>
</dbReference>
<dbReference type="GO" id="GO:0006538">
    <property type="term" value="P:L-glutamate catabolic process"/>
    <property type="evidence" value="ECO:0007669"/>
    <property type="project" value="TreeGrafter"/>
</dbReference>
<evidence type="ECO:0000256" key="5">
    <source>
        <dbReference type="PIRSR" id="PIRSR000185-2"/>
    </source>
</evidence>
<reference evidence="10" key="1">
    <citation type="journal article" date="2022" name="ISME J.">
        <title>Genetic and phylogenetic analysis of dissimilatory iodate-reducing bacteria identifies potential niches across the world's oceans.</title>
        <authorList>
            <person name="Reyes-Umana V."/>
            <person name="Henning Z."/>
            <person name="Lee K."/>
            <person name="Barnum T.P."/>
            <person name="Coates J.D."/>
        </authorList>
    </citation>
    <scope>NUCLEOTIDE SEQUENCE [LARGE SCALE GENOMIC DNA]</scope>
    <source>
        <strain evidence="10">IR12</strain>
    </source>
</reference>
<evidence type="ECO:0000256" key="1">
    <source>
        <dbReference type="ARBA" id="ARBA00006382"/>
    </source>
</evidence>
<dbReference type="GO" id="GO:0000166">
    <property type="term" value="F:nucleotide binding"/>
    <property type="evidence" value="ECO:0007669"/>
    <property type="project" value="UniProtKB-KW"/>
</dbReference>
<evidence type="ECO:0000256" key="4">
    <source>
        <dbReference type="PIRSR" id="PIRSR000185-1"/>
    </source>
</evidence>
<dbReference type="SUPFAM" id="SSF53223">
    <property type="entry name" value="Aminoacid dehydrogenase-like, N-terminal domain"/>
    <property type="match status" value="1"/>
</dbReference>
<dbReference type="Pfam" id="PF00208">
    <property type="entry name" value="ELFV_dehydrog"/>
    <property type="match status" value="1"/>
</dbReference>
<evidence type="ECO:0000256" key="3">
    <source>
        <dbReference type="PIRNR" id="PIRNR000185"/>
    </source>
</evidence>
<dbReference type="InterPro" id="IPR014362">
    <property type="entry name" value="Glu_DH"/>
</dbReference>
<comment type="similarity">
    <text evidence="1 3 7">Belongs to the Glu/Leu/Phe/Val dehydrogenases family.</text>
</comment>
<dbReference type="GO" id="GO:0004352">
    <property type="term" value="F:glutamate dehydrogenase (NAD+) activity"/>
    <property type="evidence" value="ECO:0007669"/>
    <property type="project" value="TreeGrafter"/>
</dbReference>
<dbReference type="PIRSF" id="PIRSF000185">
    <property type="entry name" value="Glu_DH"/>
    <property type="match status" value="1"/>
</dbReference>
<evidence type="ECO:0000256" key="6">
    <source>
        <dbReference type="PIRSR" id="PIRSR000185-3"/>
    </source>
</evidence>
<dbReference type="SMART" id="SM00839">
    <property type="entry name" value="ELFV_dehydrog"/>
    <property type="match status" value="1"/>
</dbReference>
<proteinExistence type="inferred from homology"/>
<keyword evidence="5" id="KW-0547">Nucleotide-binding</keyword>
<dbReference type="InterPro" id="IPR033524">
    <property type="entry name" value="Glu/Leu/Phe/Val_DH_AS"/>
</dbReference>
<dbReference type="InterPro" id="IPR046346">
    <property type="entry name" value="Aminoacid_DH-like_N_sf"/>
</dbReference>
<dbReference type="CDD" id="cd01076">
    <property type="entry name" value="NAD_bind_1_Glu_DH"/>
    <property type="match status" value="1"/>
</dbReference>
<dbReference type="AlphaFoldDB" id="A0A944D7Q6"/>
<dbReference type="EMBL" id="JAEKFT010000001">
    <property type="protein sequence ID" value="MBT0959856.1"/>
    <property type="molecule type" value="Genomic_DNA"/>
</dbReference>
<feature type="binding site" evidence="5">
    <location>
        <position position="74"/>
    </location>
    <ligand>
        <name>substrate</name>
    </ligand>
</feature>
<dbReference type="InterPro" id="IPR006097">
    <property type="entry name" value="Glu/Leu/Phe/Val/Trp_DH_dimer"/>
</dbReference>
<feature type="domain" description="Glutamate/phenylalanine/leucine/valine/L-tryptophan dehydrogenase C-terminal" evidence="8">
    <location>
        <begin position="187"/>
        <end position="428"/>
    </location>
</feature>
<dbReference type="InterPro" id="IPR006096">
    <property type="entry name" value="Glu/Leu/Phe/Val/Trp_DH_C"/>
</dbReference>
<dbReference type="InterPro" id="IPR036291">
    <property type="entry name" value="NAD(P)-bd_dom_sf"/>
</dbReference>
<dbReference type="PANTHER" id="PTHR11606">
    <property type="entry name" value="GLUTAMATE DEHYDROGENASE"/>
    <property type="match status" value="1"/>
</dbReference>
<gene>
    <name evidence="9" type="ORF">I8J34_01610</name>
</gene>
<organism evidence="9 10">
    <name type="scientific">Denitromonas iodatirespirans</name>
    <dbReference type="NCBI Taxonomy" id="2795389"/>
    <lineage>
        <taxon>Bacteria</taxon>
        <taxon>Pseudomonadati</taxon>
        <taxon>Pseudomonadota</taxon>
        <taxon>Betaproteobacteria</taxon>
        <taxon>Rhodocyclales</taxon>
        <taxon>Zoogloeaceae</taxon>
        <taxon>Denitromonas</taxon>
    </lineage>
</organism>
<evidence type="ECO:0000259" key="8">
    <source>
        <dbReference type="SMART" id="SM00839"/>
    </source>
</evidence>
<dbReference type="PROSITE" id="PS00074">
    <property type="entry name" value="GLFV_DEHYDROGENASE"/>
    <property type="match status" value="1"/>
</dbReference>
<feature type="binding site" evidence="5">
    <location>
        <position position="364"/>
    </location>
    <ligand>
        <name>substrate</name>
    </ligand>
</feature>
<evidence type="ECO:0000256" key="7">
    <source>
        <dbReference type="RuleBase" id="RU004417"/>
    </source>
</evidence>
<protein>
    <recommendedName>
        <fullName evidence="3">Glutamate dehydrogenase</fullName>
    </recommendedName>
</protein>
<evidence type="ECO:0000313" key="9">
    <source>
        <dbReference type="EMBL" id="MBT0959856.1"/>
    </source>
</evidence>
<evidence type="ECO:0000313" key="10">
    <source>
        <dbReference type="Proteomes" id="UP000694660"/>
    </source>
</evidence>
<accession>A0A944D7Q6</accession>
<dbReference type="PANTHER" id="PTHR11606:SF13">
    <property type="entry name" value="GLUTAMATE DEHYDROGENASE 1, MITOCHONDRIAL"/>
    <property type="match status" value="1"/>
</dbReference>